<protein>
    <submittedName>
        <fullName evidence="1">DNA-binding NtrC family response regulator</fullName>
    </submittedName>
</protein>
<dbReference type="EMBL" id="JACIEH010000002">
    <property type="protein sequence ID" value="MBB4099440.1"/>
    <property type="molecule type" value="Genomic_DNA"/>
</dbReference>
<keyword evidence="1" id="KW-0238">DNA-binding</keyword>
<dbReference type="Gene3D" id="3.40.50.2300">
    <property type="match status" value="1"/>
</dbReference>
<accession>A0A7W6JW00</accession>
<organism evidence="1 2">
    <name type="scientific">Sphingomonas kyeonggiensis</name>
    <dbReference type="NCBI Taxonomy" id="1268553"/>
    <lineage>
        <taxon>Bacteria</taxon>
        <taxon>Pseudomonadati</taxon>
        <taxon>Pseudomonadota</taxon>
        <taxon>Alphaproteobacteria</taxon>
        <taxon>Sphingomonadales</taxon>
        <taxon>Sphingomonadaceae</taxon>
        <taxon>Sphingomonas</taxon>
    </lineage>
</organism>
<name>A0A7W6JW00_9SPHN</name>
<comment type="caution">
    <text evidence="1">The sequence shown here is derived from an EMBL/GenBank/DDBJ whole genome shotgun (WGS) entry which is preliminary data.</text>
</comment>
<evidence type="ECO:0000313" key="2">
    <source>
        <dbReference type="Proteomes" id="UP000557392"/>
    </source>
</evidence>
<dbReference type="Proteomes" id="UP000557392">
    <property type="component" value="Unassembled WGS sequence"/>
</dbReference>
<evidence type="ECO:0000313" key="1">
    <source>
        <dbReference type="EMBL" id="MBB4099440.1"/>
    </source>
</evidence>
<sequence length="133" mass="14485">MLLENDEAVRRSLAMLLKISDFEVRGYDRIASLIADPMITQAEWIIAGDSVSDGTAIEALAALRERGWFGRAALMTATHSVEFEHAARACGYGTVLAKPILQRELLHLLTDGDRMPIAAGIAPPRQSQPASRV</sequence>
<dbReference type="RefSeq" id="WP_183998703.1">
    <property type="nucleotide sequence ID" value="NZ_JACIEH010000002.1"/>
</dbReference>
<gene>
    <name evidence="1" type="ORF">GGR46_003004</name>
</gene>
<keyword evidence="2" id="KW-1185">Reference proteome</keyword>
<proteinExistence type="predicted"/>
<dbReference type="SUPFAM" id="SSF52172">
    <property type="entry name" value="CheY-like"/>
    <property type="match status" value="1"/>
</dbReference>
<dbReference type="GO" id="GO:0003677">
    <property type="term" value="F:DNA binding"/>
    <property type="evidence" value="ECO:0007669"/>
    <property type="project" value="UniProtKB-KW"/>
</dbReference>
<reference evidence="1 2" key="1">
    <citation type="submission" date="2020-08" db="EMBL/GenBank/DDBJ databases">
        <title>Genomic Encyclopedia of Type Strains, Phase IV (KMG-IV): sequencing the most valuable type-strain genomes for metagenomic binning, comparative biology and taxonomic classification.</title>
        <authorList>
            <person name="Goeker M."/>
        </authorList>
    </citation>
    <scope>NUCLEOTIDE SEQUENCE [LARGE SCALE GENOMIC DNA]</scope>
    <source>
        <strain evidence="1 2">DSM 101806</strain>
    </source>
</reference>
<dbReference type="InterPro" id="IPR011006">
    <property type="entry name" value="CheY-like_superfamily"/>
</dbReference>
<dbReference type="AlphaFoldDB" id="A0A7W6JW00"/>